<proteinExistence type="predicted"/>
<dbReference type="EMBL" id="NMUH01000447">
    <property type="protein sequence ID" value="MQL79307.1"/>
    <property type="molecule type" value="Genomic_DNA"/>
</dbReference>
<evidence type="ECO:0000313" key="2">
    <source>
        <dbReference type="EMBL" id="MQL79307.1"/>
    </source>
</evidence>
<name>A0A843UAZ6_COLES</name>
<feature type="region of interest" description="Disordered" evidence="1">
    <location>
        <begin position="1"/>
        <end position="105"/>
    </location>
</feature>
<feature type="compositionally biased region" description="Low complexity" evidence="1">
    <location>
        <begin position="57"/>
        <end position="67"/>
    </location>
</feature>
<accession>A0A843UAZ6</accession>
<sequence length="559" mass="61947">MAPKQVPRRGAKSRATARPDPADDVPPTERRTKRRRDPAEKPGSPSASPSLAKRGRASSSGRGRGSAYPRRKILDSSPEDSESSSSESSQPSKRPPSKPLSAGKTILKPRAVDLDDSELIAAFPEVINFFKFQSWQSFISEFRIIYPRLVQEFYQNLECNDEGYKSKVKGIVIDMPTDIAATIFKIPDEGEDYHHFEYNLHEAYTILTGQQADECDPKQTHATKFNTNTFPPVLRLTHHMLTTIITPKVVGGTDSQTFKVQEDHPPALEDQPQVHEDQPPINEDQPHVAAQVDEPFIAPHSPQLQPSSMNLETEIPSFSPQPPIHASSSFGGSSVPPELYTFLNDKFDALNTSIQSMSENFELRIQRLENSVSARFIDQKAASDHATQRFNRLIGTLADASVDLKEHQEKLQTVLKGILANSQADVFNTKETLSQISKTRLSFTHLVDDLESMRNFSAHIDEEMSALKKEFKVLNRPGTNISCKGSVDTTINGVDTMVQNKGKNVNKRSSSVDTSPGQVDTTSSQVDTRDLSQGIVLPVWDSVSTNLKGRSTHFGISVT</sequence>
<protein>
    <submittedName>
        <fullName evidence="2">Uncharacterized protein</fullName>
    </submittedName>
</protein>
<feature type="region of interest" description="Disordered" evidence="1">
    <location>
        <begin position="501"/>
        <end position="527"/>
    </location>
</feature>
<comment type="caution">
    <text evidence="2">The sequence shown here is derived from an EMBL/GenBank/DDBJ whole genome shotgun (WGS) entry which is preliminary data.</text>
</comment>
<reference evidence="2" key="1">
    <citation type="submission" date="2017-07" db="EMBL/GenBank/DDBJ databases">
        <title>Taro Niue Genome Assembly and Annotation.</title>
        <authorList>
            <person name="Atibalentja N."/>
            <person name="Keating K."/>
            <person name="Fields C.J."/>
        </authorList>
    </citation>
    <scope>NUCLEOTIDE SEQUENCE</scope>
    <source>
        <strain evidence="2">Niue_2</strain>
        <tissue evidence="2">Leaf</tissue>
    </source>
</reference>
<keyword evidence="3" id="KW-1185">Reference proteome</keyword>
<dbReference type="AlphaFoldDB" id="A0A843UAZ6"/>
<evidence type="ECO:0000256" key="1">
    <source>
        <dbReference type="SAM" id="MobiDB-lite"/>
    </source>
</evidence>
<feature type="compositionally biased region" description="Low complexity" evidence="1">
    <location>
        <begin position="83"/>
        <end position="92"/>
    </location>
</feature>
<gene>
    <name evidence="2" type="ORF">Taro_011747</name>
</gene>
<feature type="compositionally biased region" description="Polar residues" evidence="1">
    <location>
        <begin position="501"/>
        <end position="526"/>
    </location>
</feature>
<evidence type="ECO:0000313" key="3">
    <source>
        <dbReference type="Proteomes" id="UP000652761"/>
    </source>
</evidence>
<dbReference type="Proteomes" id="UP000652761">
    <property type="component" value="Unassembled WGS sequence"/>
</dbReference>
<feature type="compositionally biased region" description="Basic residues" evidence="1">
    <location>
        <begin position="1"/>
        <end position="12"/>
    </location>
</feature>
<organism evidence="2 3">
    <name type="scientific">Colocasia esculenta</name>
    <name type="common">Wild taro</name>
    <name type="synonym">Arum esculentum</name>
    <dbReference type="NCBI Taxonomy" id="4460"/>
    <lineage>
        <taxon>Eukaryota</taxon>
        <taxon>Viridiplantae</taxon>
        <taxon>Streptophyta</taxon>
        <taxon>Embryophyta</taxon>
        <taxon>Tracheophyta</taxon>
        <taxon>Spermatophyta</taxon>
        <taxon>Magnoliopsida</taxon>
        <taxon>Liliopsida</taxon>
        <taxon>Araceae</taxon>
        <taxon>Aroideae</taxon>
        <taxon>Colocasieae</taxon>
        <taxon>Colocasia</taxon>
    </lineage>
</organism>